<dbReference type="AlphaFoldDB" id="A0A0D0DB69"/>
<protein>
    <submittedName>
        <fullName evidence="1">Uncharacterized protein</fullName>
    </submittedName>
</protein>
<keyword evidence="2" id="KW-1185">Reference proteome</keyword>
<reference evidence="2" key="2">
    <citation type="submission" date="2015-01" db="EMBL/GenBank/DDBJ databases">
        <title>Evolutionary Origins and Diversification of the Mycorrhizal Mutualists.</title>
        <authorList>
            <consortium name="DOE Joint Genome Institute"/>
            <consortium name="Mycorrhizal Genomics Consortium"/>
            <person name="Kohler A."/>
            <person name="Kuo A."/>
            <person name="Nagy L.G."/>
            <person name="Floudas D."/>
            <person name="Copeland A."/>
            <person name="Barry K.W."/>
            <person name="Cichocki N."/>
            <person name="Veneault-Fourrey C."/>
            <person name="LaButti K."/>
            <person name="Lindquist E.A."/>
            <person name="Lipzen A."/>
            <person name="Lundell T."/>
            <person name="Morin E."/>
            <person name="Murat C."/>
            <person name="Riley R."/>
            <person name="Ohm R."/>
            <person name="Sun H."/>
            <person name="Tunlid A."/>
            <person name="Henrissat B."/>
            <person name="Grigoriev I.V."/>
            <person name="Hibbett D.S."/>
            <person name="Martin F."/>
        </authorList>
    </citation>
    <scope>NUCLEOTIDE SEQUENCE [LARGE SCALE GENOMIC DNA]</scope>
    <source>
        <strain evidence="2">Ve08.2h10</strain>
    </source>
</reference>
<organism evidence="1 2">
    <name type="scientific">Paxillus rubicundulus Ve08.2h10</name>
    <dbReference type="NCBI Taxonomy" id="930991"/>
    <lineage>
        <taxon>Eukaryota</taxon>
        <taxon>Fungi</taxon>
        <taxon>Dikarya</taxon>
        <taxon>Basidiomycota</taxon>
        <taxon>Agaricomycotina</taxon>
        <taxon>Agaricomycetes</taxon>
        <taxon>Agaricomycetidae</taxon>
        <taxon>Boletales</taxon>
        <taxon>Paxilineae</taxon>
        <taxon>Paxillaceae</taxon>
        <taxon>Paxillus</taxon>
    </lineage>
</organism>
<reference evidence="1 2" key="1">
    <citation type="submission" date="2014-04" db="EMBL/GenBank/DDBJ databases">
        <authorList>
            <consortium name="DOE Joint Genome Institute"/>
            <person name="Kuo A."/>
            <person name="Kohler A."/>
            <person name="Jargeat P."/>
            <person name="Nagy L.G."/>
            <person name="Floudas D."/>
            <person name="Copeland A."/>
            <person name="Barry K.W."/>
            <person name="Cichocki N."/>
            <person name="Veneault-Fourrey C."/>
            <person name="LaButti K."/>
            <person name="Lindquist E.A."/>
            <person name="Lipzen A."/>
            <person name="Lundell T."/>
            <person name="Morin E."/>
            <person name="Murat C."/>
            <person name="Sun H."/>
            <person name="Tunlid A."/>
            <person name="Henrissat B."/>
            <person name="Grigoriev I.V."/>
            <person name="Hibbett D.S."/>
            <person name="Martin F."/>
            <person name="Nordberg H.P."/>
            <person name="Cantor M.N."/>
            <person name="Hua S.X."/>
        </authorList>
    </citation>
    <scope>NUCLEOTIDE SEQUENCE [LARGE SCALE GENOMIC DNA]</scope>
    <source>
        <strain evidence="1 2">Ve08.2h10</strain>
    </source>
</reference>
<evidence type="ECO:0000313" key="1">
    <source>
        <dbReference type="EMBL" id="KIK81316.1"/>
    </source>
</evidence>
<dbReference type="Proteomes" id="UP000054538">
    <property type="component" value="Unassembled WGS sequence"/>
</dbReference>
<accession>A0A0D0DB69</accession>
<dbReference type="OrthoDB" id="10592956at2759"/>
<gene>
    <name evidence="1" type="ORF">PAXRUDRAFT_832944</name>
</gene>
<dbReference type="InParanoid" id="A0A0D0DB69"/>
<name>A0A0D0DB69_9AGAM</name>
<dbReference type="HOGENOM" id="CLU_2904836_0_0_1"/>
<proteinExistence type="predicted"/>
<dbReference type="EMBL" id="KN825821">
    <property type="protein sequence ID" value="KIK81316.1"/>
    <property type="molecule type" value="Genomic_DNA"/>
</dbReference>
<evidence type="ECO:0000313" key="2">
    <source>
        <dbReference type="Proteomes" id="UP000054538"/>
    </source>
</evidence>
<sequence>MPPKSPWWAHFYTNDKKYKSNNTHNNAWCEKCMQVDMQKHHTYSMAVFASGSMQQWPILSRS</sequence>